<protein>
    <recommendedName>
        <fullName evidence="3">CCHC-type domain-containing protein</fullName>
    </recommendedName>
</protein>
<evidence type="ECO:0000313" key="4">
    <source>
        <dbReference type="EMBL" id="CAK0832134.1"/>
    </source>
</evidence>
<evidence type="ECO:0000313" key="5">
    <source>
        <dbReference type="Proteomes" id="UP001189429"/>
    </source>
</evidence>
<keyword evidence="1" id="KW-0479">Metal-binding</keyword>
<organism evidence="4 5">
    <name type="scientific">Prorocentrum cordatum</name>
    <dbReference type="NCBI Taxonomy" id="2364126"/>
    <lineage>
        <taxon>Eukaryota</taxon>
        <taxon>Sar</taxon>
        <taxon>Alveolata</taxon>
        <taxon>Dinophyceae</taxon>
        <taxon>Prorocentrales</taxon>
        <taxon>Prorocentraceae</taxon>
        <taxon>Prorocentrum</taxon>
    </lineage>
</organism>
<dbReference type="Proteomes" id="UP001189429">
    <property type="component" value="Unassembled WGS sequence"/>
</dbReference>
<evidence type="ECO:0000256" key="1">
    <source>
        <dbReference type="PROSITE-ProRule" id="PRU00047"/>
    </source>
</evidence>
<keyword evidence="1" id="KW-0862">Zinc</keyword>
<dbReference type="Gene3D" id="4.10.60.10">
    <property type="entry name" value="Zinc finger, CCHC-type"/>
    <property type="match status" value="1"/>
</dbReference>
<keyword evidence="1" id="KW-0863">Zinc-finger</keyword>
<dbReference type="PROSITE" id="PS50158">
    <property type="entry name" value="ZF_CCHC"/>
    <property type="match status" value="1"/>
</dbReference>
<dbReference type="InterPro" id="IPR001878">
    <property type="entry name" value="Znf_CCHC"/>
</dbReference>
<feature type="region of interest" description="Disordered" evidence="2">
    <location>
        <begin position="985"/>
        <end position="1048"/>
    </location>
</feature>
<evidence type="ECO:0000259" key="3">
    <source>
        <dbReference type="PROSITE" id="PS50158"/>
    </source>
</evidence>
<reference evidence="4" key="1">
    <citation type="submission" date="2023-10" db="EMBL/GenBank/DDBJ databases">
        <authorList>
            <person name="Chen Y."/>
            <person name="Shah S."/>
            <person name="Dougan E. K."/>
            <person name="Thang M."/>
            <person name="Chan C."/>
        </authorList>
    </citation>
    <scope>NUCLEOTIDE SEQUENCE [LARGE SCALE GENOMIC DNA]</scope>
</reference>
<sequence>MALISAGNDAALEFKSWRRWIGAKFAVEASTGLAKEALGPLVLTLLDDEAERACEHLELADIEREGGADLIFQALEERFPDKEASDRIGDALENVFGLAIERGETSSAYTGRARTIFARARKEGMELPLVAQGFLLLKGARLGMERGAVVLAASQRQWVFSEMSAAIRTAYPKQMPTSQVHEVNAWEDRSTIAPAASAAETTSMVEDDELEAEINELLGEEEDPLEEEDAIDVLATWKETRTAMNKEKLQRGLPGRDAAGLKRLKDKVRCFLCKEIGHFSRECPKRHRLQQGGQKRFMQRPFNQGQRAARQEAVIQVMVTQPTTANEDDEGAWSEIDAPLASWSKDKQPNLITKLTNEEKFRRLAHERRETEQDTDADEIDEADEDEDTIEVCACHAPGCGALDSGCGMALIGSEALEEYEKETGLKPEWEEEAPSVRFKSYDGKLRRCQRACWIQWHVPAAKKRVRILVYVIEGKAGLLISKQVMKILQAEGSGHYEVDLLGREYEDNPEPDISFQVLAVKNQVPGVMEVFSPPRVCPPHAPDYGMRDLGSFDKVSGWDARQPQDLQELWDREHTPKGHHPDQLYELVNGYGGVDQPQRWFSTFKRYVEEIGFVVKRCTENESKALPKEKSALISMNQAGNWLAGQTRPDLSCQVSKNQQLLPNPTVKEIKDANMLVRRARQHKDLTIRYFAIPLEDLRTARGLLQSLTDAETSYPRMISCVAAERKMAVKVPAGVLDTGLKSSRNMRVTLIYRNSTNYVQVLTGAAIEDSMIRQMSELERNYFETTVHNPSCKMEMPTGSEHLTKILRFPPYEDRGKGTEAGSSTKQEESREDAEFIKIELPDFPKKDLAYQEALSTTALSVIEQMSNYPDQRDALLRVMKNNFGLEMTALEAERQDSYDREQKVPARLQGKIGQENYEREGMALQSLAGVDKDAVCGDGTPAGYYWEDHGRAEPSLCSRWCTWTAATGVTAAKLASRGAAARATTSAVPASGPRRSSAATPRTARLARRAGSSPRPTAPTWRAPTRFSCPTVPPTPSWATLSPSA</sequence>
<feature type="domain" description="CCHC-type" evidence="3">
    <location>
        <begin position="269"/>
        <end position="285"/>
    </location>
</feature>
<proteinExistence type="predicted"/>
<comment type="caution">
    <text evidence="4">The sequence shown here is derived from an EMBL/GenBank/DDBJ whole genome shotgun (WGS) entry which is preliminary data.</text>
</comment>
<gene>
    <name evidence="4" type="ORF">PCOR1329_LOCUS30233</name>
</gene>
<dbReference type="EMBL" id="CAUYUJ010011558">
    <property type="protein sequence ID" value="CAK0832134.1"/>
    <property type="molecule type" value="Genomic_DNA"/>
</dbReference>
<dbReference type="Pfam" id="PF00098">
    <property type="entry name" value="zf-CCHC"/>
    <property type="match status" value="1"/>
</dbReference>
<feature type="region of interest" description="Disordered" evidence="2">
    <location>
        <begin position="365"/>
        <end position="385"/>
    </location>
</feature>
<feature type="compositionally biased region" description="Low complexity" evidence="2">
    <location>
        <begin position="985"/>
        <end position="1007"/>
    </location>
</feature>
<evidence type="ECO:0000256" key="2">
    <source>
        <dbReference type="SAM" id="MobiDB-lite"/>
    </source>
</evidence>
<dbReference type="InterPro" id="IPR036875">
    <property type="entry name" value="Znf_CCHC_sf"/>
</dbReference>
<keyword evidence="5" id="KW-1185">Reference proteome</keyword>
<feature type="compositionally biased region" description="Low complexity" evidence="2">
    <location>
        <begin position="1017"/>
        <end position="1029"/>
    </location>
</feature>
<accession>A0ABN9SK95</accession>
<feature type="region of interest" description="Disordered" evidence="2">
    <location>
        <begin position="812"/>
        <end position="834"/>
    </location>
</feature>
<dbReference type="SMART" id="SM00343">
    <property type="entry name" value="ZnF_C2HC"/>
    <property type="match status" value="1"/>
</dbReference>
<name>A0ABN9SK95_9DINO</name>
<feature type="compositionally biased region" description="Acidic residues" evidence="2">
    <location>
        <begin position="373"/>
        <end position="385"/>
    </location>
</feature>
<dbReference type="SUPFAM" id="SSF57756">
    <property type="entry name" value="Retrovirus zinc finger-like domains"/>
    <property type="match status" value="1"/>
</dbReference>